<protein>
    <submittedName>
        <fullName evidence="2">Putative hemolysin</fullName>
    </submittedName>
</protein>
<feature type="domain" description="Phospholipid/glycerol acyltransferase" evidence="1">
    <location>
        <begin position="93"/>
        <end position="218"/>
    </location>
</feature>
<dbReference type="Pfam" id="PF19576">
    <property type="entry name" value="Acyltransf_2"/>
    <property type="match status" value="1"/>
</dbReference>
<dbReference type="AlphaFoldDB" id="A0A2S4LVK7"/>
<dbReference type="Proteomes" id="UP000237381">
    <property type="component" value="Unassembled WGS sequence"/>
</dbReference>
<comment type="caution">
    <text evidence="2">The sequence shown here is derived from an EMBL/GenBank/DDBJ whole genome shotgun (WGS) entry which is preliminary data.</text>
</comment>
<dbReference type="InterPro" id="IPR045746">
    <property type="entry name" value="ACT14924-like_Acyltransf_dom"/>
</dbReference>
<evidence type="ECO:0000259" key="1">
    <source>
        <dbReference type="SMART" id="SM00563"/>
    </source>
</evidence>
<proteinExistence type="predicted"/>
<evidence type="ECO:0000313" key="3">
    <source>
        <dbReference type="Proteomes" id="UP000237381"/>
    </source>
</evidence>
<name>A0A2S4LVK7_9BURK</name>
<keyword evidence="3" id="KW-1185">Reference proteome</keyword>
<dbReference type="OrthoDB" id="9812274at2"/>
<dbReference type="SUPFAM" id="SSF69593">
    <property type="entry name" value="Glycerol-3-phosphate (1)-acyltransferase"/>
    <property type="match status" value="1"/>
</dbReference>
<sequence length="291" mass="32304">MGEMEVEAGDARGATPEQVRFSYAGQVTTPLKRLVIETIERWTSRAKLERLYRHNRMHPVEGESFWHAAVRLLQLDVRYDADALARAPAQGPLVVIANHPYGVLDGITLCNLIERLRPDFKLLASSVLAQAPELQPWLLPVDLSIRDAARATNVAVRREALEHVQRGGALIVFPAGLISVSPDRCGRRRAVDPAWGSFTAQLVRRTGATVLPVYFCGQNSRLFQIASHIDRTLKLALIFREVAARIGTPVTVRIGAPIAREALRHARSDRALIEMLRERTYALGDSEADAL</sequence>
<evidence type="ECO:0000313" key="2">
    <source>
        <dbReference type="EMBL" id="POR46468.1"/>
    </source>
</evidence>
<organism evidence="2 3">
    <name type="scientific">Paraburkholderia eburnea</name>
    <dbReference type="NCBI Taxonomy" id="1189126"/>
    <lineage>
        <taxon>Bacteria</taxon>
        <taxon>Pseudomonadati</taxon>
        <taxon>Pseudomonadota</taxon>
        <taxon>Betaproteobacteria</taxon>
        <taxon>Burkholderiales</taxon>
        <taxon>Burkholderiaceae</taxon>
        <taxon>Paraburkholderia</taxon>
    </lineage>
</organism>
<dbReference type="CDD" id="cd07986">
    <property type="entry name" value="LPLAT_ACT14924-like"/>
    <property type="match status" value="1"/>
</dbReference>
<reference evidence="2 3" key="1">
    <citation type="submission" date="2018-01" db="EMBL/GenBank/DDBJ databases">
        <title>Genomic Encyclopedia of Type Strains, Phase III (KMG-III): the genomes of soil and plant-associated and newly described type strains.</title>
        <authorList>
            <person name="Whitman W."/>
        </authorList>
    </citation>
    <scope>NUCLEOTIDE SEQUENCE [LARGE SCALE GENOMIC DNA]</scope>
    <source>
        <strain evidence="2 3">JCM 18070</strain>
    </source>
</reference>
<dbReference type="EMBL" id="PQGA01000024">
    <property type="protein sequence ID" value="POR46468.1"/>
    <property type="molecule type" value="Genomic_DNA"/>
</dbReference>
<dbReference type="GO" id="GO:0016746">
    <property type="term" value="F:acyltransferase activity"/>
    <property type="evidence" value="ECO:0007669"/>
    <property type="project" value="InterPro"/>
</dbReference>
<dbReference type="InterPro" id="IPR002123">
    <property type="entry name" value="Plipid/glycerol_acylTrfase"/>
</dbReference>
<dbReference type="SMART" id="SM00563">
    <property type="entry name" value="PlsC"/>
    <property type="match status" value="1"/>
</dbReference>
<gene>
    <name evidence="2" type="ORF">B0G62_12461</name>
</gene>
<accession>A0A2S4LVK7</accession>